<dbReference type="EMBL" id="JAAAID010002472">
    <property type="protein sequence ID" value="KAG0007206.1"/>
    <property type="molecule type" value="Genomic_DNA"/>
</dbReference>
<evidence type="ECO:0000313" key="2">
    <source>
        <dbReference type="Proteomes" id="UP000703661"/>
    </source>
</evidence>
<comment type="caution">
    <text evidence="1">The sequence shown here is derived from an EMBL/GenBank/DDBJ whole genome shotgun (WGS) entry which is preliminary data.</text>
</comment>
<dbReference type="AlphaFoldDB" id="A0A9P6SVM2"/>
<organism evidence="1 2">
    <name type="scientific">Entomortierella chlamydospora</name>
    <dbReference type="NCBI Taxonomy" id="101097"/>
    <lineage>
        <taxon>Eukaryota</taxon>
        <taxon>Fungi</taxon>
        <taxon>Fungi incertae sedis</taxon>
        <taxon>Mucoromycota</taxon>
        <taxon>Mortierellomycotina</taxon>
        <taxon>Mortierellomycetes</taxon>
        <taxon>Mortierellales</taxon>
        <taxon>Mortierellaceae</taxon>
        <taxon>Entomortierella</taxon>
    </lineage>
</organism>
<dbReference type="Proteomes" id="UP000703661">
    <property type="component" value="Unassembled WGS sequence"/>
</dbReference>
<accession>A0A9P6SVM2</accession>
<protein>
    <submittedName>
        <fullName evidence="1">Uncharacterized protein</fullName>
    </submittedName>
</protein>
<reference evidence="1" key="1">
    <citation type="journal article" date="2020" name="Fungal Divers.">
        <title>Resolving the Mortierellaceae phylogeny through synthesis of multi-gene phylogenetics and phylogenomics.</title>
        <authorList>
            <person name="Vandepol N."/>
            <person name="Liber J."/>
            <person name="Desiro A."/>
            <person name="Na H."/>
            <person name="Kennedy M."/>
            <person name="Barry K."/>
            <person name="Grigoriev I.V."/>
            <person name="Miller A.N."/>
            <person name="O'Donnell K."/>
            <person name="Stajich J.E."/>
            <person name="Bonito G."/>
        </authorList>
    </citation>
    <scope>NUCLEOTIDE SEQUENCE</scope>
    <source>
        <strain evidence="1">NRRL 2769</strain>
    </source>
</reference>
<keyword evidence="2" id="KW-1185">Reference proteome</keyword>
<proteinExistence type="predicted"/>
<sequence>MGVEKAAAVRLLASWPDMEELQLISLIGFRPSGDTYADTGPLCDELVLFFRDPSLREVACHCPDLENPTNSEILETTSTALEIVGLVMYDSRCTPPPRNLHQFMYGNPQLIAPIIGIETLWFDLEGVLGKFEWIITR</sequence>
<gene>
    <name evidence="1" type="ORF">BGZ80_004948</name>
</gene>
<name>A0A9P6SVM2_9FUNG</name>
<evidence type="ECO:0000313" key="1">
    <source>
        <dbReference type="EMBL" id="KAG0007206.1"/>
    </source>
</evidence>